<dbReference type="InterPro" id="IPR033454">
    <property type="entry name" value="RecG_wedge"/>
</dbReference>
<evidence type="ECO:0000313" key="18">
    <source>
        <dbReference type="EMBL" id="MBN9412611.1"/>
    </source>
</evidence>
<dbReference type="Pfam" id="PF17191">
    <property type="entry name" value="RecG_wedge"/>
    <property type="match status" value="1"/>
</dbReference>
<evidence type="ECO:0000256" key="13">
    <source>
        <dbReference type="ARBA" id="ARBA00034808"/>
    </source>
</evidence>
<keyword evidence="9 15" id="KW-0233">DNA recombination</keyword>
<evidence type="ECO:0000256" key="7">
    <source>
        <dbReference type="ARBA" id="ARBA00022840"/>
    </source>
</evidence>
<dbReference type="PROSITE" id="PS51194">
    <property type="entry name" value="HELICASE_CTER"/>
    <property type="match status" value="1"/>
</dbReference>
<dbReference type="NCBIfam" id="TIGR00643">
    <property type="entry name" value="recG"/>
    <property type="match status" value="1"/>
</dbReference>
<accession>A0A8J7TUC2</accession>
<keyword evidence="7 15" id="KW-0067">ATP-binding</keyword>
<gene>
    <name evidence="18" type="primary">recG</name>
    <name evidence="18" type="ORF">J0H12_01615</name>
</gene>
<evidence type="ECO:0000256" key="3">
    <source>
        <dbReference type="ARBA" id="ARBA00022741"/>
    </source>
</evidence>
<comment type="function">
    <text evidence="15">Plays a critical role in recombination and DNA repair. Helps process Holliday junction intermediates to mature products by catalyzing branch migration. Has replication fork regression activity, unwinds stalled or blocked replication forks to make a HJ that can be resolved. Has a DNA unwinding activity characteristic of a DNA helicase with 3'-5' polarity.</text>
</comment>
<dbReference type="NCBIfam" id="NF008168">
    <property type="entry name" value="PRK10917.2-2"/>
    <property type="match status" value="1"/>
</dbReference>
<dbReference type="CDD" id="cd17992">
    <property type="entry name" value="DEXHc_RecG"/>
    <property type="match status" value="1"/>
</dbReference>
<dbReference type="GO" id="GO:0016787">
    <property type="term" value="F:hydrolase activity"/>
    <property type="evidence" value="ECO:0007669"/>
    <property type="project" value="UniProtKB-KW"/>
</dbReference>
<dbReference type="CDD" id="cd04488">
    <property type="entry name" value="RecG_wedge_OBF"/>
    <property type="match status" value="1"/>
</dbReference>
<dbReference type="InterPro" id="IPR012340">
    <property type="entry name" value="NA-bd_OB-fold"/>
</dbReference>
<keyword evidence="3 15" id="KW-0547">Nucleotide-binding</keyword>
<evidence type="ECO:0000256" key="9">
    <source>
        <dbReference type="ARBA" id="ARBA00023172"/>
    </source>
</evidence>
<evidence type="ECO:0000256" key="4">
    <source>
        <dbReference type="ARBA" id="ARBA00022763"/>
    </source>
</evidence>
<keyword evidence="8" id="KW-0238">DNA-binding</keyword>
<dbReference type="SUPFAM" id="SSF52540">
    <property type="entry name" value="P-loop containing nucleoside triphosphate hydrolases"/>
    <property type="match status" value="2"/>
</dbReference>
<evidence type="ECO:0000256" key="1">
    <source>
        <dbReference type="ARBA" id="ARBA00007504"/>
    </source>
</evidence>
<dbReference type="GO" id="GO:0006310">
    <property type="term" value="P:DNA recombination"/>
    <property type="evidence" value="ECO:0007669"/>
    <property type="project" value="UniProtKB-UniRule"/>
</dbReference>
<dbReference type="EMBL" id="JAFKGL010000011">
    <property type="protein sequence ID" value="MBN9412611.1"/>
    <property type="molecule type" value="Genomic_DNA"/>
</dbReference>
<dbReference type="InterPro" id="IPR011545">
    <property type="entry name" value="DEAD/DEAH_box_helicase_dom"/>
</dbReference>
<dbReference type="InterPro" id="IPR045562">
    <property type="entry name" value="RecG_dom3_C"/>
</dbReference>
<evidence type="ECO:0000256" key="14">
    <source>
        <dbReference type="ARBA" id="ARBA00048988"/>
    </source>
</evidence>
<dbReference type="PANTHER" id="PTHR47964:SF1">
    <property type="entry name" value="ATP-DEPENDENT DNA HELICASE HOMOLOG RECG, CHLOROPLASTIC"/>
    <property type="match status" value="1"/>
</dbReference>
<evidence type="ECO:0000256" key="2">
    <source>
        <dbReference type="ARBA" id="ARBA00017846"/>
    </source>
</evidence>
<evidence type="ECO:0000259" key="17">
    <source>
        <dbReference type="PROSITE" id="PS51194"/>
    </source>
</evidence>
<evidence type="ECO:0000256" key="6">
    <source>
        <dbReference type="ARBA" id="ARBA00022806"/>
    </source>
</evidence>
<dbReference type="SUPFAM" id="SSF50249">
    <property type="entry name" value="Nucleic acid-binding proteins"/>
    <property type="match status" value="1"/>
</dbReference>
<dbReference type="SMART" id="SM00490">
    <property type="entry name" value="HELICc"/>
    <property type="match status" value="1"/>
</dbReference>
<dbReference type="GO" id="GO:0003677">
    <property type="term" value="F:DNA binding"/>
    <property type="evidence" value="ECO:0007669"/>
    <property type="project" value="UniProtKB-KW"/>
</dbReference>
<reference evidence="18" key="1">
    <citation type="submission" date="2021-02" db="EMBL/GenBank/DDBJ databases">
        <title>Thiocyanate and organic carbon inputs drive convergent selection for specific autotrophic Afipia and Thiobacillus strains within complex microbiomes.</title>
        <authorList>
            <person name="Huddy R.J."/>
            <person name="Sachdeva R."/>
            <person name="Kadzinga F."/>
            <person name="Kantor R.S."/>
            <person name="Harrison S.T.L."/>
            <person name="Banfield J.F."/>
        </authorList>
    </citation>
    <scope>NUCLEOTIDE SEQUENCE</scope>
    <source>
        <strain evidence="18">SCN18_10_11_15_R4_P_38_20</strain>
    </source>
</reference>
<feature type="domain" description="Helicase C-terminal" evidence="17">
    <location>
        <begin position="470"/>
        <end position="629"/>
    </location>
</feature>
<dbReference type="PANTHER" id="PTHR47964">
    <property type="entry name" value="ATP-DEPENDENT DNA HELICASE HOMOLOG RECG, CHLOROPLASTIC"/>
    <property type="match status" value="1"/>
</dbReference>
<dbReference type="InterPro" id="IPR004609">
    <property type="entry name" value="ATP-dep_DNA_helicase_RecG"/>
</dbReference>
<keyword evidence="4 15" id="KW-0227">DNA damage</keyword>
<comment type="catalytic activity">
    <reaction evidence="12 15">
        <text>Couples ATP hydrolysis with the unwinding of duplex DNA by translocating in the 3'-5' direction.</text>
        <dbReference type="EC" id="5.6.2.4"/>
    </reaction>
</comment>
<evidence type="ECO:0000256" key="12">
    <source>
        <dbReference type="ARBA" id="ARBA00034617"/>
    </source>
</evidence>
<comment type="similarity">
    <text evidence="1 15">Belongs to the helicase family. RecG subfamily.</text>
</comment>
<dbReference type="GO" id="GO:0043138">
    <property type="term" value="F:3'-5' DNA helicase activity"/>
    <property type="evidence" value="ECO:0007669"/>
    <property type="project" value="UniProtKB-EC"/>
</dbReference>
<dbReference type="AlphaFoldDB" id="A0A8J7TUC2"/>
<keyword evidence="6 15" id="KW-0347">Helicase</keyword>
<dbReference type="SMART" id="SM00487">
    <property type="entry name" value="DEXDc"/>
    <property type="match status" value="1"/>
</dbReference>
<evidence type="ECO:0000256" key="5">
    <source>
        <dbReference type="ARBA" id="ARBA00022801"/>
    </source>
</evidence>
<dbReference type="NCBIfam" id="NF008165">
    <property type="entry name" value="PRK10917.1-3"/>
    <property type="match status" value="1"/>
</dbReference>
<dbReference type="PROSITE" id="PS51192">
    <property type="entry name" value="HELICASE_ATP_BIND_1"/>
    <property type="match status" value="1"/>
</dbReference>
<comment type="catalytic activity">
    <reaction evidence="14 15">
        <text>ATP + H2O = ADP + phosphate + H(+)</text>
        <dbReference type="Rhea" id="RHEA:13065"/>
        <dbReference type="ChEBI" id="CHEBI:15377"/>
        <dbReference type="ChEBI" id="CHEBI:15378"/>
        <dbReference type="ChEBI" id="CHEBI:30616"/>
        <dbReference type="ChEBI" id="CHEBI:43474"/>
        <dbReference type="ChEBI" id="CHEBI:456216"/>
        <dbReference type="EC" id="5.6.2.4"/>
    </reaction>
</comment>
<feature type="domain" description="Helicase ATP-binding" evidence="16">
    <location>
        <begin position="290"/>
        <end position="451"/>
    </location>
</feature>
<evidence type="ECO:0000313" key="19">
    <source>
        <dbReference type="Proteomes" id="UP000664414"/>
    </source>
</evidence>
<dbReference type="InterPro" id="IPR027417">
    <property type="entry name" value="P-loop_NTPase"/>
</dbReference>
<dbReference type="NCBIfam" id="NF008164">
    <property type="entry name" value="PRK10917.1-2"/>
    <property type="match status" value="1"/>
</dbReference>
<organism evidence="18 19">
    <name type="scientific">Candidatus Paracaedimonas acanthamoebae</name>
    <dbReference type="NCBI Taxonomy" id="244581"/>
    <lineage>
        <taxon>Bacteria</taxon>
        <taxon>Pseudomonadati</taxon>
        <taxon>Pseudomonadota</taxon>
        <taxon>Alphaproteobacteria</taxon>
        <taxon>Holosporales</taxon>
        <taxon>Caedimonadaceae</taxon>
        <taxon>Candidatus Paracaedimonas</taxon>
    </lineage>
</organism>
<proteinExistence type="inferred from homology"/>
<evidence type="ECO:0000259" key="16">
    <source>
        <dbReference type="PROSITE" id="PS51192"/>
    </source>
</evidence>
<dbReference type="Pfam" id="PF00270">
    <property type="entry name" value="DEAD"/>
    <property type="match status" value="1"/>
</dbReference>
<dbReference type="InterPro" id="IPR047112">
    <property type="entry name" value="RecG/Mfd"/>
</dbReference>
<evidence type="ECO:0000256" key="10">
    <source>
        <dbReference type="ARBA" id="ARBA00023204"/>
    </source>
</evidence>
<dbReference type="Proteomes" id="UP000664414">
    <property type="component" value="Unassembled WGS sequence"/>
</dbReference>
<dbReference type="Pfam" id="PF19833">
    <property type="entry name" value="RecG_dom3_C"/>
    <property type="match status" value="1"/>
</dbReference>
<dbReference type="Pfam" id="PF00271">
    <property type="entry name" value="Helicase_C"/>
    <property type="match status" value="1"/>
</dbReference>
<dbReference type="EC" id="5.6.2.4" evidence="13 15"/>
<comment type="caution">
    <text evidence="18">The sequence shown here is derived from an EMBL/GenBank/DDBJ whole genome shotgun (WGS) entry which is preliminary data.</text>
</comment>
<evidence type="ECO:0000256" key="8">
    <source>
        <dbReference type="ARBA" id="ARBA00023125"/>
    </source>
</evidence>
<sequence>MSSSSIYSDSDPLRSLLSSVTTLEGVGPTTARLLEKLDCTTIRDLLWHLPHEVQIRRFLPSIKFASPHELITLQVKVVSHSTLRKQRGRSVPYRVVCSDADDSIELVFFNPNLSYLKNSLVVGSDVIISGRFEMYKGRFQMTHPDHIGPLTSRVFWEGAEPVYPLTQGLSQKTLQKIIKTSFLKCPQLPEWLSGALLKKYHWPSWREALQKLHSPSQRDDLHLGHTCRRRLAYDEILSNQLALILTRSHSEVAQGRALIGEAHLQEKVLEKLPFKLTQDQLNALEEIQKDMVSSSRMIRLLQGDVGSGKTIVAFLCMLKAVEAGYQVALLAPTEILARQHYKTMEEWARTAGVSLELLISKDTAKHRQKIYRSLAEGETNVVVGTHALIQPEVQFKNLGFIVIDEQHRFGVEQRLYLSEKGENIDILSMTATPIPRTLMLAAFGDLASSYLRQKPANRKDITTTTIPLTRLDEVVMSLKRALDKGDKIYWVCPLIEESENLDLAAAEERFSMLQALFPNQIGMIHGRLKSHKKEATMNAFIEGSIKILVATTVIEVGVHVEDASVIIIEHAERFGLAQLHQLRGRIGRGSQESYCMLLYDESLNPTARARLKVMRSTTDGFKIAEEDLKLRGGGEAFGIKQSGMPSFKFFDPIVHQDLLLQAHDNAQKILSKDPHLLGPQGQALRILLRLFQKEQTFKYLKAA</sequence>
<dbReference type="InterPro" id="IPR014001">
    <property type="entry name" value="Helicase_ATP-bd"/>
</dbReference>
<keyword evidence="10 15" id="KW-0234">DNA repair</keyword>
<dbReference type="GO" id="GO:0006281">
    <property type="term" value="P:DNA repair"/>
    <property type="evidence" value="ECO:0007669"/>
    <property type="project" value="UniProtKB-UniRule"/>
</dbReference>
<evidence type="ECO:0000256" key="15">
    <source>
        <dbReference type="RuleBase" id="RU363016"/>
    </source>
</evidence>
<dbReference type="GO" id="GO:0005524">
    <property type="term" value="F:ATP binding"/>
    <property type="evidence" value="ECO:0007669"/>
    <property type="project" value="UniProtKB-KW"/>
</dbReference>
<dbReference type="Gene3D" id="2.40.50.140">
    <property type="entry name" value="Nucleic acid-binding proteins"/>
    <property type="match status" value="1"/>
</dbReference>
<protein>
    <recommendedName>
        <fullName evidence="2 15">ATP-dependent DNA helicase RecG</fullName>
        <ecNumber evidence="13 15">5.6.2.4</ecNumber>
    </recommendedName>
</protein>
<evidence type="ECO:0000256" key="11">
    <source>
        <dbReference type="ARBA" id="ARBA00023235"/>
    </source>
</evidence>
<name>A0A8J7TUC2_9PROT</name>
<keyword evidence="5 15" id="KW-0378">Hydrolase</keyword>
<dbReference type="Gene3D" id="3.40.50.300">
    <property type="entry name" value="P-loop containing nucleotide triphosphate hydrolases"/>
    <property type="match status" value="2"/>
</dbReference>
<keyword evidence="11" id="KW-0413">Isomerase</keyword>
<dbReference type="InterPro" id="IPR001650">
    <property type="entry name" value="Helicase_C-like"/>
</dbReference>